<dbReference type="AlphaFoldDB" id="A0A2D2Q3V1"/>
<dbReference type="PRINTS" id="PR00922">
    <property type="entry name" value="DADACBPTASE3"/>
</dbReference>
<dbReference type="KEGG" id="slw:BRW62_11030"/>
<feature type="signal peptide" evidence="3">
    <location>
        <begin position="1"/>
        <end position="23"/>
    </location>
</feature>
<organism evidence="4 5">
    <name type="scientific">Parathermosynechococcus lividus PCC 6715</name>
    <dbReference type="NCBI Taxonomy" id="1917166"/>
    <lineage>
        <taxon>Bacteria</taxon>
        <taxon>Bacillati</taxon>
        <taxon>Cyanobacteriota</taxon>
        <taxon>Cyanophyceae</taxon>
        <taxon>Acaryochloridales</taxon>
        <taxon>Thermosynechococcaceae</taxon>
        <taxon>Parathermosynechococcus</taxon>
    </lineage>
</organism>
<dbReference type="EMBL" id="CP018092">
    <property type="protein sequence ID" value="ATS19183.1"/>
    <property type="molecule type" value="Genomic_DNA"/>
</dbReference>
<dbReference type="InterPro" id="IPR000667">
    <property type="entry name" value="Peptidase_S13"/>
</dbReference>
<evidence type="ECO:0000256" key="1">
    <source>
        <dbReference type="ARBA" id="ARBA00006096"/>
    </source>
</evidence>
<dbReference type="Gene3D" id="3.50.80.20">
    <property type="entry name" value="D-Ala-D-Ala carboxypeptidase C, peptidase S13"/>
    <property type="match status" value="1"/>
</dbReference>
<dbReference type="GO" id="GO:0004185">
    <property type="term" value="F:serine-type carboxypeptidase activity"/>
    <property type="evidence" value="ECO:0007669"/>
    <property type="project" value="InterPro"/>
</dbReference>
<dbReference type="GO" id="GO:0000270">
    <property type="term" value="P:peptidoglycan metabolic process"/>
    <property type="evidence" value="ECO:0007669"/>
    <property type="project" value="TreeGrafter"/>
</dbReference>
<evidence type="ECO:0000256" key="3">
    <source>
        <dbReference type="SAM" id="SignalP"/>
    </source>
</evidence>
<feature type="chain" id="PRO_5013581769" evidence="3">
    <location>
        <begin position="24"/>
        <end position="463"/>
    </location>
</feature>
<keyword evidence="5" id="KW-1185">Reference proteome</keyword>
<dbReference type="NCBIfam" id="TIGR00666">
    <property type="entry name" value="PBP4"/>
    <property type="match status" value="1"/>
</dbReference>
<dbReference type="Proteomes" id="UP000231057">
    <property type="component" value="Chromosome"/>
</dbReference>
<reference evidence="5" key="2">
    <citation type="journal article" date="2022" name="Front. Microbiol.">
        <title>Comparative Genomic Analysis Revealed Distinct Molecular Components and Organization of CO2-Concentrating Mechanism in Thermophilic Cyanobacteria.</title>
        <authorList>
            <person name="Tang J."/>
            <person name="Zhou H."/>
            <person name="Yao D."/>
            <person name="Riaz S."/>
            <person name="You D."/>
            <person name="Klepacz-Smolka A."/>
            <person name="Daroch M."/>
        </authorList>
    </citation>
    <scope>NUCLEOTIDE SEQUENCE [LARGE SCALE GENOMIC DNA]</scope>
    <source>
        <strain evidence="5">PCC 6715</strain>
    </source>
</reference>
<dbReference type="Gene3D" id="3.40.710.10">
    <property type="entry name" value="DD-peptidase/beta-lactamase superfamily"/>
    <property type="match status" value="2"/>
</dbReference>
<reference evidence="4 5" key="1">
    <citation type="submission" date="2016-11" db="EMBL/GenBank/DDBJ databases">
        <title>Complete genome sequence of thermophilic cyanobacteria strain Synechococcus sp. PCC6715.</title>
        <authorList>
            <person name="Tang J."/>
            <person name="Daroch M."/>
            <person name="Liang Y."/>
            <person name="Jiang D."/>
            <person name="Shah M."/>
        </authorList>
    </citation>
    <scope>NUCLEOTIDE SEQUENCE [LARGE SCALE GENOMIC DNA]</scope>
    <source>
        <strain evidence="4 5">PCC 6715</strain>
    </source>
</reference>
<keyword evidence="2" id="KW-0378">Hydrolase</keyword>
<accession>A0A2D2Q3V1</accession>
<keyword evidence="4" id="KW-0121">Carboxypeptidase</keyword>
<dbReference type="RefSeq" id="WP_198406031.1">
    <property type="nucleotide sequence ID" value="NZ_CP018092.1"/>
</dbReference>
<evidence type="ECO:0000313" key="5">
    <source>
        <dbReference type="Proteomes" id="UP000231057"/>
    </source>
</evidence>
<dbReference type="PANTHER" id="PTHR30023:SF0">
    <property type="entry name" value="PENICILLIN-SENSITIVE CARBOXYPEPTIDASE A"/>
    <property type="match status" value="1"/>
</dbReference>
<evidence type="ECO:0000313" key="4">
    <source>
        <dbReference type="EMBL" id="ATS19183.1"/>
    </source>
</evidence>
<sequence length="463" mass="50290">MHRYLARGLIAAIALGLGSPALARAICPAELGTAIERHLQQPQWQPGQWGIAVQVLGTGAVLYSHQADKLFLVASNVKLTTTAAALAYWGANYRLETVISATGRSPQLERLRVQGGFDPSLSDQDLQQIARTLAQQGVQRIQTLEIAGAQKTWIEPTWALEDLKMGDAAAVTRLSVNQNALEVDALPQQLGQPLTLVWRQPTAARSWQLVNQTRTVATSEPEFLEAEVGDRQITIRGQLHVGSAAGDIRVPLPQPAPYIQAQIEQALQAAGITVEGTTLIEATDHLPEVLLRHGSPPIGELIVPINQDSDNFYAEMLYVALEQARSGYRQQYLDQQGLGTVVLVDGSGLSRQNWLTPHALTTLLQGVYRRPDYPLWWRSLPLAATSGTLRNRFQGTAAQGRVWAKTGTLRGVVALAGYADPPNHPPLAFSIVLNQAGTPIPQLRNGLDAIVLELIKLVNCDPP</sequence>
<gene>
    <name evidence="4" type="ORF">BRW62_11030</name>
</gene>
<keyword evidence="3" id="KW-0732">Signal</keyword>
<dbReference type="Pfam" id="PF02113">
    <property type="entry name" value="Peptidase_S13"/>
    <property type="match status" value="1"/>
</dbReference>
<name>A0A2D2Q3V1_PARLV</name>
<dbReference type="InterPro" id="IPR012338">
    <property type="entry name" value="Beta-lactam/transpept-like"/>
</dbReference>
<proteinExistence type="inferred from homology"/>
<dbReference type="GO" id="GO:0006508">
    <property type="term" value="P:proteolysis"/>
    <property type="evidence" value="ECO:0007669"/>
    <property type="project" value="InterPro"/>
</dbReference>
<protein>
    <submittedName>
        <fullName evidence="4">D-alanyl-D-alanine carboxypeptidase/D-alanyl-D-alanine-endopeptidase</fullName>
    </submittedName>
</protein>
<evidence type="ECO:0000256" key="2">
    <source>
        <dbReference type="ARBA" id="ARBA00022801"/>
    </source>
</evidence>
<dbReference type="PANTHER" id="PTHR30023">
    <property type="entry name" value="D-ALANYL-D-ALANINE CARBOXYPEPTIDASE"/>
    <property type="match status" value="1"/>
</dbReference>
<keyword evidence="4" id="KW-0645">Protease</keyword>
<comment type="similarity">
    <text evidence="1">Belongs to the peptidase S13 family.</text>
</comment>
<dbReference type="SUPFAM" id="SSF56601">
    <property type="entry name" value="beta-lactamase/transpeptidase-like"/>
    <property type="match status" value="1"/>
</dbReference>